<dbReference type="EMBL" id="JAVDUM010000009">
    <property type="protein sequence ID" value="MDR6867570.1"/>
    <property type="molecule type" value="Genomic_DNA"/>
</dbReference>
<name>A0ABU1SD99_9MICO</name>
<dbReference type="Pfam" id="PF01408">
    <property type="entry name" value="GFO_IDH_MocA"/>
    <property type="match status" value="1"/>
</dbReference>
<sequence>MSGSVNGPVGVGFIGVGMISDTYLENLASFPDVRVVILGDLDVERAKAQADKHGIAAHGTAEDVLAHPEVQIIVNLTIPAVHAEISSRAIAAGKHVWTEKPIGLDRESTSALLRQAEEAGLRVGVAPDTVLGPGVQTAKRAIERGVIGTPLFAVTSMQWQGPDLIHPNPAFLFARGAGPLFDMGPYYFTALVNLFGPVRSVAALGLKGREERTVKVGPDAGSTFPVEVPSTMQVLTAFEAGQQAQSLLSFDTALSRHGVVEINGTDGTLVIPDPNRFEGRVAYVKPLEKAPTSLADLAAPQEWIEVPQEGVVTGRGLGLLEMARAIHEGRDHRANGAVGYHVLDVMLSAEESAARGEFVTVDSTVAPVPAMPIDFDPFARTLGDAS</sequence>
<dbReference type="RefSeq" id="WP_310020500.1">
    <property type="nucleotide sequence ID" value="NZ_JAVDUM010000009.1"/>
</dbReference>
<keyword evidence="1" id="KW-0560">Oxidoreductase</keyword>
<evidence type="ECO:0000259" key="4">
    <source>
        <dbReference type="Pfam" id="PF22725"/>
    </source>
</evidence>
<keyword evidence="6" id="KW-1185">Reference proteome</keyword>
<dbReference type="InterPro" id="IPR055170">
    <property type="entry name" value="GFO_IDH_MocA-like_dom"/>
</dbReference>
<dbReference type="PANTHER" id="PTHR43818:SF11">
    <property type="entry name" value="BCDNA.GH03377"/>
    <property type="match status" value="1"/>
</dbReference>
<comment type="caution">
    <text evidence="5">The sequence shown here is derived from an EMBL/GenBank/DDBJ whole genome shotgun (WGS) entry which is preliminary data.</text>
</comment>
<evidence type="ECO:0000256" key="1">
    <source>
        <dbReference type="ARBA" id="ARBA00023002"/>
    </source>
</evidence>
<dbReference type="Proteomes" id="UP001259347">
    <property type="component" value="Unassembled WGS sequence"/>
</dbReference>
<dbReference type="PANTHER" id="PTHR43818">
    <property type="entry name" value="BCDNA.GH03377"/>
    <property type="match status" value="1"/>
</dbReference>
<gene>
    <name evidence="5" type="ORF">J2Y69_002174</name>
</gene>
<dbReference type="InterPro" id="IPR036291">
    <property type="entry name" value="NAD(P)-bd_dom_sf"/>
</dbReference>
<proteinExistence type="predicted"/>
<keyword evidence="2" id="KW-0520">NAD</keyword>
<reference evidence="5 6" key="1">
    <citation type="submission" date="2023-07" db="EMBL/GenBank/DDBJ databases">
        <title>Sorghum-associated microbial communities from plants grown in Nebraska, USA.</title>
        <authorList>
            <person name="Schachtman D."/>
        </authorList>
    </citation>
    <scope>NUCLEOTIDE SEQUENCE [LARGE SCALE GENOMIC DNA]</scope>
    <source>
        <strain evidence="5 6">2980</strain>
    </source>
</reference>
<evidence type="ECO:0000256" key="2">
    <source>
        <dbReference type="ARBA" id="ARBA00023027"/>
    </source>
</evidence>
<dbReference type="Gene3D" id="3.30.360.10">
    <property type="entry name" value="Dihydrodipicolinate Reductase, domain 2"/>
    <property type="match status" value="1"/>
</dbReference>
<protein>
    <submittedName>
        <fullName evidence="5">Dehydrogenase</fullName>
    </submittedName>
</protein>
<dbReference type="InterPro" id="IPR050463">
    <property type="entry name" value="Gfo/Idh/MocA_oxidrdct_glycsds"/>
</dbReference>
<organism evidence="5 6">
    <name type="scientific">Microbacterium resistens</name>
    <dbReference type="NCBI Taxonomy" id="156977"/>
    <lineage>
        <taxon>Bacteria</taxon>
        <taxon>Bacillati</taxon>
        <taxon>Actinomycetota</taxon>
        <taxon>Actinomycetes</taxon>
        <taxon>Micrococcales</taxon>
        <taxon>Microbacteriaceae</taxon>
        <taxon>Microbacterium</taxon>
    </lineage>
</organism>
<feature type="domain" description="GFO/IDH/MocA-like oxidoreductase" evidence="4">
    <location>
        <begin position="135"/>
        <end position="269"/>
    </location>
</feature>
<feature type="domain" description="Gfo/Idh/MocA-like oxidoreductase N-terminal" evidence="3">
    <location>
        <begin position="10"/>
        <end position="125"/>
    </location>
</feature>
<dbReference type="SUPFAM" id="SSF55347">
    <property type="entry name" value="Glyceraldehyde-3-phosphate dehydrogenase-like, C-terminal domain"/>
    <property type="match status" value="1"/>
</dbReference>
<dbReference type="SUPFAM" id="SSF51735">
    <property type="entry name" value="NAD(P)-binding Rossmann-fold domains"/>
    <property type="match status" value="1"/>
</dbReference>
<dbReference type="Gene3D" id="3.40.50.720">
    <property type="entry name" value="NAD(P)-binding Rossmann-like Domain"/>
    <property type="match status" value="1"/>
</dbReference>
<evidence type="ECO:0000313" key="5">
    <source>
        <dbReference type="EMBL" id="MDR6867570.1"/>
    </source>
</evidence>
<evidence type="ECO:0000259" key="3">
    <source>
        <dbReference type="Pfam" id="PF01408"/>
    </source>
</evidence>
<accession>A0ABU1SD99</accession>
<dbReference type="Pfam" id="PF22725">
    <property type="entry name" value="GFO_IDH_MocA_C3"/>
    <property type="match status" value="1"/>
</dbReference>
<evidence type="ECO:0000313" key="6">
    <source>
        <dbReference type="Proteomes" id="UP001259347"/>
    </source>
</evidence>
<dbReference type="InterPro" id="IPR000683">
    <property type="entry name" value="Gfo/Idh/MocA-like_OxRdtase_N"/>
</dbReference>